<comment type="caution">
    <text evidence="2">The sequence shown here is derived from an EMBL/GenBank/DDBJ whole genome shotgun (WGS) entry which is preliminary data.</text>
</comment>
<reference evidence="3 4" key="2">
    <citation type="submission" date="2024-07" db="EMBL/GenBank/DDBJ databases">
        <authorList>
            <person name="Akdeniz Z."/>
        </authorList>
    </citation>
    <scope>NUCLEOTIDE SEQUENCE [LARGE SCALE GENOMIC DNA]</scope>
</reference>
<keyword evidence="4" id="KW-1185">Reference proteome</keyword>
<keyword evidence="1" id="KW-0812">Transmembrane</keyword>
<name>A0AA86R2P2_9EUKA</name>
<keyword evidence="1" id="KW-1133">Transmembrane helix</keyword>
<dbReference type="EMBL" id="CAXDID020000044">
    <property type="protein sequence ID" value="CAL6001885.1"/>
    <property type="molecule type" value="Genomic_DNA"/>
</dbReference>
<gene>
    <name evidence="3" type="ORF">HINF_LOCUS17656</name>
    <name evidence="2" type="ORF">HINF_LOCUS55737</name>
</gene>
<dbReference type="EMBL" id="CATOUU010001031">
    <property type="protein sequence ID" value="CAI9968092.1"/>
    <property type="molecule type" value="Genomic_DNA"/>
</dbReference>
<evidence type="ECO:0000256" key="1">
    <source>
        <dbReference type="SAM" id="Phobius"/>
    </source>
</evidence>
<keyword evidence="1" id="KW-0472">Membrane</keyword>
<accession>A0AA86R2P2</accession>
<evidence type="ECO:0000313" key="4">
    <source>
        <dbReference type="Proteomes" id="UP001642409"/>
    </source>
</evidence>
<feature type="transmembrane region" description="Helical" evidence="1">
    <location>
        <begin position="273"/>
        <end position="294"/>
    </location>
</feature>
<proteinExistence type="predicted"/>
<sequence>MTQQGYRNVSIKYDVQLNISSLSTVFEDKYAYMYNYGKDYGYQIFFDYNLQELNTIQQQIDMLNYDRVEYRLTGQSIDDTTKFKSNNSISVSMGRFNSSIKSVKFSCLNMLGAQQATCKKMLYINMNTYYSSPVYNLDIMFYFQNQLQFLMKANRCLARYTCWNYGVVVLTPSGVQLQLTRNNECDNYHIFYDYSNISTRFIVENENPNQIQIYKRFENIRNATNVNKFFYNCDEVNCSQISTHSTFTFEYDCATFVEKFIFMKVENKRKKSIGKISGISTGCGILIIILTVLYKKTTYSRDVINKYQVVKVQKKPTKDQILLQELTLMIENDKFKQISG</sequence>
<organism evidence="2">
    <name type="scientific">Hexamita inflata</name>
    <dbReference type="NCBI Taxonomy" id="28002"/>
    <lineage>
        <taxon>Eukaryota</taxon>
        <taxon>Metamonada</taxon>
        <taxon>Diplomonadida</taxon>
        <taxon>Hexamitidae</taxon>
        <taxon>Hexamitinae</taxon>
        <taxon>Hexamita</taxon>
    </lineage>
</organism>
<reference evidence="2" key="1">
    <citation type="submission" date="2023-06" db="EMBL/GenBank/DDBJ databases">
        <authorList>
            <person name="Kurt Z."/>
        </authorList>
    </citation>
    <scope>NUCLEOTIDE SEQUENCE</scope>
</reference>
<dbReference type="AlphaFoldDB" id="A0AA86R2P2"/>
<evidence type="ECO:0000313" key="2">
    <source>
        <dbReference type="EMBL" id="CAI9968092.1"/>
    </source>
</evidence>
<protein>
    <submittedName>
        <fullName evidence="3">Hypothetical_protein</fullName>
    </submittedName>
</protein>
<dbReference type="Proteomes" id="UP001642409">
    <property type="component" value="Unassembled WGS sequence"/>
</dbReference>
<evidence type="ECO:0000313" key="3">
    <source>
        <dbReference type="EMBL" id="CAL6001885.1"/>
    </source>
</evidence>